<dbReference type="PANTHER" id="PTHR34094:SF1">
    <property type="entry name" value="PROTEIN FAM185A"/>
    <property type="match status" value="1"/>
</dbReference>
<dbReference type="InterPro" id="IPR025164">
    <property type="entry name" value="Toastrack_DUF4097"/>
</dbReference>
<protein>
    <recommendedName>
        <fullName evidence="1">DUF4097 domain-containing protein</fullName>
    </recommendedName>
</protein>
<dbReference type="RefSeq" id="WP_014214913.1">
    <property type="nucleotide sequence ID" value="NC_016605.1"/>
</dbReference>
<accession>G8PB86</accession>
<name>G8PB86_PEDCP</name>
<organism evidence="2 3">
    <name type="scientific">Pediococcus claussenii (strain ATCC BAA-344 / DSM 14800 / JCM 18046 / KCTC 3811 / LMG 21948 / P06)</name>
    <dbReference type="NCBI Taxonomy" id="701521"/>
    <lineage>
        <taxon>Bacteria</taxon>
        <taxon>Bacillati</taxon>
        <taxon>Bacillota</taxon>
        <taxon>Bacilli</taxon>
        <taxon>Lactobacillales</taxon>
        <taxon>Lactobacillaceae</taxon>
        <taxon>Pediococcus</taxon>
    </lineage>
</organism>
<dbReference type="EMBL" id="CP003137">
    <property type="protein sequence ID" value="AEV94715.1"/>
    <property type="molecule type" value="Genomic_DNA"/>
</dbReference>
<evidence type="ECO:0000313" key="3">
    <source>
        <dbReference type="Proteomes" id="UP000005444"/>
    </source>
</evidence>
<feature type="domain" description="DUF4097" evidence="1">
    <location>
        <begin position="172"/>
        <end position="431"/>
    </location>
</feature>
<dbReference type="Pfam" id="PF13349">
    <property type="entry name" value="DUF4097"/>
    <property type="match status" value="1"/>
</dbReference>
<dbReference type="PANTHER" id="PTHR34094">
    <property type="match status" value="1"/>
</dbReference>
<dbReference type="eggNOG" id="COG3595">
    <property type="taxonomic scope" value="Bacteria"/>
</dbReference>
<dbReference type="Proteomes" id="UP000005444">
    <property type="component" value="Chromosome"/>
</dbReference>
<dbReference type="AlphaFoldDB" id="G8PB86"/>
<reference evidence="2 3" key="1">
    <citation type="journal article" date="2012" name="J. Bacteriol.">
        <title>Complete Genome Sequence of the Beer Spoilage Organism Pediococcus claussenii ATCC BAA-344T.</title>
        <authorList>
            <person name="Pittet V."/>
            <person name="Abegunde T."/>
            <person name="Marfleet T."/>
            <person name="Haakensen M."/>
            <person name="Morrow K."/>
            <person name="Jayaprakash T."/>
            <person name="Schroeder K."/>
            <person name="Trost B."/>
            <person name="Byrns S."/>
            <person name="Bergsveinson J."/>
            <person name="Kusalik A."/>
            <person name="Ziola B."/>
        </authorList>
    </citation>
    <scope>NUCLEOTIDE SEQUENCE [LARGE SCALE GENOMIC DNA]</scope>
    <source>
        <strain evidence="2 3">ATCC BAA-344</strain>
    </source>
</reference>
<evidence type="ECO:0000259" key="1">
    <source>
        <dbReference type="Pfam" id="PF13349"/>
    </source>
</evidence>
<dbReference type="PATRIC" id="fig|701521.8.peg.387"/>
<dbReference type="NCBIfam" id="NF038403">
    <property type="entry name" value="perm_prefix_1"/>
    <property type="match status" value="1"/>
</dbReference>
<dbReference type="InterPro" id="IPR047928">
    <property type="entry name" value="Perm_prefix_1"/>
</dbReference>
<dbReference type="HOGENOM" id="CLU_613648_0_0_9"/>
<keyword evidence="3" id="KW-1185">Reference proteome</keyword>
<dbReference type="STRING" id="701521.PECL_410"/>
<sequence>MTKIETEIRTRLDQLFIKAKPSTQLTELKEELIADLVEFTRDNVNEGMNEDEAIDAAFKQMGSVDELIHEINEEEDNKDESGDSQAETSSRFKLGELEVNDSQVKLGNHIIIDDDRVDMGKFLQVNGDHVNLFNGFIDVDSDHVHIAGIDAVDSFSGNLDLVNTVEFNLKNISDLDIAYRSASIIVTNGDSDKLVVKEYMSRFNDQYKLKSAQYDNRLEIREGIRPRLHWIKVRIEVQLPKDYDGSLNLESRDGKLVAKNLHNEKMKLNLNDYSGSMQLDSVASNALTVYVHSGSLTGDTIFANTIKMNAHSGSMRLNYISGKVAIMAQSGSVKIDHFAGTGAFDVNSGSLRLVADQLIGSNLINAKSGSVHVELAKGVNAKYQLIANSSTAKITGAAHIENQTNSYLEGTVGTDPTAELKIKAHSGRINVNVQ</sequence>
<evidence type="ECO:0000313" key="2">
    <source>
        <dbReference type="EMBL" id="AEV94715.1"/>
    </source>
</evidence>
<dbReference type="KEGG" id="pce:PECL_410"/>
<proteinExistence type="predicted"/>
<gene>
    <name evidence="2" type="ordered locus">PECL_410</name>
</gene>